<dbReference type="Pfam" id="PF06429">
    <property type="entry name" value="Flg_bbr_C"/>
    <property type="match status" value="1"/>
</dbReference>
<dbReference type="GO" id="GO:0030694">
    <property type="term" value="C:bacterial-type flagellum basal body, rod"/>
    <property type="evidence" value="ECO:0007669"/>
    <property type="project" value="InterPro"/>
</dbReference>
<keyword evidence="8" id="KW-0966">Cell projection</keyword>
<feature type="domain" description="Flagellar basal-body/hook protein C-terminal" evidence="6">
    <location>
        <begin position="200"/>
        <end position="243"/>
    </location>
</feature>
<comment type="similarity">
    <text evidence="2 4">Belongs to the flagella basal body rod proteins family.</text>
</comment>
<feature type="domain" description="Flagellar hook protein FlgE/F/G-like D1" evidence="7">
    <location>
        <begin position="85"/>
        <end position="154"/>
    </location>
</feature>
<evidence type="ECO:0000256" key="2">
    <source>
        <dbReference type="ARBA" id="ARBA00009677"/>
    </source>
</evidence>
<dbReference type="AlphaFoldDB" id="A0A0P1MXI5"/>
<dbReference type="InterPro" id="IPR012836">
    <property type="entry name" value="FlgF"/>
</dbReference>
<evidence type="ECO:0000259" key="5">
    <source>
        <dbReference type="Pfam" id="PF00460"/>
    </source>
</evidence>
<evidence type="ECO:0000256" key="1">
    <source>
        <dbReference type="ARBA" id="ARBA00004117"/>
    </source>
</evidence>
<gene>
    <name evidence="8" type="ORF">JGI23_00843</name>
</gene>
<evidence type="ECO:0000256" key="4">
    <source>
        <dbReference type="RuleBase" id="RU362116"/>
    </source>
</evidence>
<dbReference type="InterPro" id="IPR019776">
    <property type="entry name" value="Flagellar_basal_body_rod_CS"/>
</dbReference>
<evidence type="ECO:0000259" key="6">
    <source>
        <dbReference type="Pfam" id="PF06429"/>
    </source>
</evidence>
<dbReference type="OrthoDB" id="9800375at2"/>
<evidence type="ECO:0000256" key="3">
    <source>
        <dbReference type="ARBA" id="ARBA00023143"/>
    </source>
</evidence>
<dbReference type="PROSITE" id="PS00588">
    <property type="entry name" value="FLAGELLA_BB_ROD"/>
    <property type="match status" value="1"/>
</dbReference>
<evidence type="ECO:0000313" key="9">
    <source>
        <dbReference type="Proteomes" id="UP000199197"/>
    </source>
</evidence>
<dbReference type="PANTHER" id="PTHR30435">
    <property type="entry name" value="FLAGELLAR PROTEIN"/>
    <property type="match status" value="1"/>
</dbReference>
<dbReference type="InterPro" id="IPR020013">
    <property type="entry name" value="Flagellar_FlgE/F/G"/>
</dbReference>
<dbReference type="NCBIfam" id="TIGR02490">
    <property type="entry name" value="flgF"/>
    <property type="match status" value="1"/>
</dbReference>
<evidence type="ECO:0000313" key="8">
    <source>
        <dbReference type="EMBL" id="CUT00367.1"/>
    </source>
</evidence>
<dbReference type="EMBL" id="CZVW01000007">
    <property type="protein sequence ID" value="CUT00367.1"/>
    <property type="molecule type" value="Genomic_DNA"/>
</dbReference>
<dbReference type="Pfam" id="PF22692">
    <property type="entry name" value="LlgE_F_G_D1"/>
    <property type="match status" value="1"/>
</dbReference>
<dbReference type="InterPro" id="IPR037925">
    <property type="entry name" value="FlgE/F/G-like"/>
</dbReference>
<dbReference type="Proteomes" id="UP000199197">
    <property type="component" value="Unassembled WGS sequence"/>
</dbReference>
<organism evidence="8 9">
    <name type="scientific">Candidatus Chryseopegocella kryptomonas</name>
    <dbReference type="NCBI Taxonomy" id="1633643"/>
    <lineage>
        <taxon>Bacteria</taxon>
        <taxon>Pseudomonadati</taxon>
        <taxon>Candidatus Kryptoniota</taxon>
        <taxon>Candidatus Chryseopegocella</taxon>
    </lineage>
</organism>
<keyword evidence="8" id="KW-0282">Flagellum</keyword>
<sequence length="247" mass="27342">MIKGLYTSAVGMMPNKLKIDVIANNLANIDTTGFKKDNIFVRILKNAVLDLNKNGGNELSGLYVTEYTSFEQGNLKQTGNPFDIAINGDGFFVVQTPNGLRYTRNGNFTLSEDGRLVNSNGYSLVGSGGEIKIPDVRSLKSVDVRITQNGEVYVNDKFIDRIKIVWFNDLTKLKKDTATSFIADEGAGEIELTSGYEIYQGFLEDSNVNAIEEMVRMIEASRIYESGYKSVQSQDDTLTKANEIGKL</sequence>
<reference evidence="9" key="1">
    <citation type="submission" date="2015-11" db="EMBL/GenBank/DDBJ databases">
        <authorList>
            <person name="Varghese N."/>
        </authorList>
    </citation>
    <scope>NUCLEOTIDE SEQUENCE [LARGE SCALE GENOMIC DNA]</scope>
    <source>
        <strain evidence="9">JGI-23</strain>
    </source>
</reference>
<dbReference type="GO" id="GO:0071978">
    <property type="term" value="P:bacterial-type flagellum-dependent swarming motility"/>
    <property type="evidence" value="ECO:0007669"/>
    <property type="project" value="TreeGrafter"/>
</dbReference>
<feature type="domain" description="Flagellar basal body rod protein N-terminal" evidence="5">
    <location>
        <begin position="5"/>
        <end position="35"/>
    </location>
</feature>
<dbReference type="InterPro" id="IPR053967">
    <property type="entry name" value="LlgE_F_G-like_D1"/>
</dbReference>
<name>A0A0P1MXI5_9BACT</name>
<keyword evidence="3 4" id="KW-0975">Bacterial flagellum</keyword>
<dbReference type="PANTHER" id="PTHR30435:SF19">
    <property type="entry name" value="FLAGELLAR BASAL-BODY ROD PROTEIN FLGG"/>
    <property type="match status" value="1"/>
</dbReference>
<keyword evidence="8" id="KW-0969">Cilium</keyword>
<keyword evidence="9" id="KW-1185">Reference proteome</keyword>
<proteinExistence type="inferred from homology"/>
<dbReference type="InterPro" id="IPR001444">
    <property type="entry name" value="Flag_bb_rod_N"/>
</dbReference>
<dbReference type="RefSeq" id="WP_092348965.1">
    <property type="nucleotide sequence ID" value="NZ_CZVW01000007.1"/>
</dbReference>
<evidence type="ECO:0000259" key="7">
    <source>
        <dbReference type="Pfam" id="PF22692"/>
    </source>
</evidence>
<protein>
    <submittedName>
        <fullName evidence="8">Flagellar basal-body rod protein FlgG</fullName>
    </submittedName>
</protein>
<dbReference type="SUPFAM" id="SSF117143">
    <property type="entry name" value="Flagellar hook protein flgE"/>
    <property type="match status" value="1"/>
</dbReference>
<comment type="subcellular location">
    <subcellularLocation>
        <location evidence="1 4">Bacterial flagellum basal body</location>
    </subcellularLocation>
</comment>
<accession>A0A0P1MXI5</accession>
<dbReference type="InterPro" id="IPR010930">
    <property type="entry name" value="Flg_bb/hook_C_dom"/>
</dbReference>
<dbReference type="NCBIfam" id="TIGR03506">
    <property type="entry name" value="FlgEFG_subfam"/>
    <property type="match status" value="1"/>
</dbReference>
<dbReference type="Pfam" id="PF00460">
    <property type="entry name" value="Flg_bb_rod"/>
    <property type="match status" value="1"/>
</dbReference>